<dbReference type="InterPro" id="IPR001387">
    <property type="entry name" value="Cro/C1-type_HTH"/>
</dbReference>
<dbReference type="PROSITE" id="PS50943">
    <property type="entry name" value="HTH_CROC1"/>
    <property type="match status" value="1"/>
</dbReference>
<proteinExistence type="predicted"/>
<dbReference type="InterPro" id="IPR010982">
    <property type="entry name" value="Lambda_DNA-bd_dom_sf"/>
</dbReference>
<dbReference type="EMBL" id="BAABHS010000001">
    <property type="protein sequence ID" value="GAA4947190.1"/>
    <property type="molecule type" value="Genomic_DNA"/>
</dbReference>
<reference evidence="3" key="1">
    <citation type="journal article" date="2019" name="Int. J. Syst. Evol. Microbiol.">
        <title>The Global Catalogue of Microorganisms (GCM) 10K type strain sequencing project: providing services to taxonomists for standard genome sequencing and annotation.</title>
        <authorList>
            <consortium name="The Broad Institute Genomics Platform"/>
            <consortium name="The Broad Institute Genome Sequencing Center for Infectious Disease"/>
            <person name="Wu L."/>
            <person name="Ma J."/>
        </authorList>
    </citation>
    <scope>NUCLEOTIDE SEQUENCE [LARGE SCALE GENOMIC DNA]</scope>
    <source>
        <strain evidence="3">JCM 17986</strain>
    </source>
</reference>
<dbReference type="CDD" id="cd00093">
    <property type="entry name" value="HTH_XRE"/>
    <property type="match status" value="1"/>
</dbReference>
<keyword evidence="3" id="KW-1185">Reference proteome</keyword>
<accession>A0ABP9GL90</accession>
<organism evidence="2 3">
    <name type="scientific">Yinghuangia aomiensis</name>
    <dbReference type="NCBI Taxonomy" id="676205"/>
    <lineage>
        <taxon>Bacteria</taxon>
        <taxon>Bacillati</taxon>
        <taxon>Actinomycetota</taxon>
        <taxon>Actinomycetes</taxon>
        <taxon>Kitasatosporales</taxon>
        <taxon>Streptomycetaceae</taxon>
        <taxon>Yinghuangia</taxon>
    </lineage>
</organism>
<sequence length="204" mass="21959">MSTSEWPAAFTLAVGQEIRRVRNARGLTADELSAACAALGAEVPSRALTNLETGRRGALPVTDLLVLARALKVAPISLLFPLGGEDEVEVLPGHNVAAWDAVAWFTDEQVREDAAPISGPRAVIDRYRAHAAAVHTALVSLRIREDRRRQPGANMAYADAMLADDVRCLLEMREAMLQDGLVPAPLPPRLAAVWEHDARSDASA</sequence>
<gene>
    <name evidence="2" type="ORF">GCM10023205_03830</name>
</gene>
<name>A0ABP9GL90_9ACTN</name>
<evidence type="ECO:0000259" key="1">
    <source>
        <dbReference type="PROSITE" id="PS50943"/>
    </source>
</evidence>
<evidence type="ECO:0000313" key="3">
    <source>
        <dbReference type="Proteomes" id="UP001500466"/>
    </source>
</evidence>
<dbReference type="Gene3D" id="1.10.260.40">
    <property type="entry name" value="lambda repressor-like DNA-binding domains"/>
    <property type="match status" value="1"/>
</dbReference>
<dbReference type="SUPFAM" id="SSF47413">
    <property type="entry name" value="lambda repressor-like DNA-binding domains"/>
    <property type="match status" value="1"/>
</dbReference>
<feature type="domain" description="HTH cro/C1-type" evidence="1">
    <location>
        <begin position="18"/>
        <end position="79"/>
    </location>
</feature>
<evidence type="ECO:0000313" key="2">
    <source>
        <dbReference type="EMBL" id="GAA4947190.1"/>
    </source>
</evidence>
<dbReference type="Proteomes" id="UP001500466">
    <property type="component" value="Unassembled WGS sequence"/>
</dbReference>
<protein>
    <recommendedName>
        <fullName evidence="1">HTH cro/C1-type domain-containing protein</fullName>
    </recommendedName>
</protein>
<comment type="caution">
    <text evidence="2">The sequence shown here is derived from an EMBL/GenBank/DDBJ whole genome shotgun (WGS) entry which is preliminary data.</text>
</comment>